<feature type="domain" description="HTH merR-type" evidence="2">
    <location>
        <begin position="3"/>
        <end position="72"/>
    </location>
</feature>
<name>A0A0E4H6E8_9BACL</name>
<evidence type="ECO:0000259" key="2">
    <source>
        <dbReference type="PROSITE" id="PS50937"/>
    </source>
</evidence>
<accession>A0A0E4H6E8</accession>
<dbReference type="KEGG" id="pri:PRIO_0312"/>
<dbReference type="InterPro" id="IPR047057">
    <property type="entry name" value="MerR_fam"/>
</dbReference>
<sequence length="122" mass="14168">MKYVSIGEAAAAYHIPESTLRYYEKQGLLPLMERDAAGRRLFSEMQMALLETVLRLKQTHMPIHDIRQYIAWVIEGDSTTELRLEMMTKHKQAVLDEIASMTDALQGIDVKIDRYLTRLQKK</sequence>
<dbReference type="PATRIC" id="fig|1073571.4.peg.300"/>
<reference evidence="4" key="1">
    <citation type="submission" date="2015-03" db="EMBL/GenBank/DDBJ databases">
        <authorList>
            <person name="Wibberg D."/>
        </authorList>
    </citation>
    <scope>NUCLEOTIDE SEQUENCE [LARGE SCALE GENOMIC DNA]</scope>
</reference>
<protein>
    <submittedName>
        <fullName evidence="3">Transcriptional regulator, MerR family</fullName>
    </submittedName>
</protein>
<dbReference type="SMART" id="SM00422">
    <property type="entry name" value="HTH_MERR"/>
    <property type="match status" value="1"/>
</dbReference>
<dbReference type="InterPro" id="IPR009061">
    <property type="entry name" value="DNA-bd_dom_put_sf"/>
</dbReference>
<dbReference type="Proteomes" id="UP000033163">
    <property type="component" value="Chromosome I"/>
</dbReference>
<dbReference type="CDD" id="cd01109">
    <property type="entry name" value="HTH_YyaN"/>
    <property type="match status" value="1"/>
</dbReference>
<dbReference type="EMBL" id="LN831776">
    <property type="protein sequence ID" value="CQR51565.1"/>
    <property type="molecule type" value="Genomic_DNA"/>
</dbReference>
<dbReference type="RefSeq" id="WP_020426129.1">
    <property type="nucleotide sequence ID" value="NZ_AGBD01000083.1"/>
</dbReference>
<dbReference type="PANTHER" id="PTHR30204">
    <property type="entry name" value="REDOX-CYCLING DRUG-SENSING TRANSCRIPTIONAL ACTIVATOR SOXR"/>
    <property type="match status" value="1"/>
</dbReference>
<organism evidence="3 4">
    <name type="scientific">Paenibacillus riograndensis SBR5</name>
    <dbReference type="NCBI Taxonomy" id="1073571"/>
    <lineage>
        <taxon>Bacteria</taxon>
        <taxon>Bacillati</taxon>
        <taxon>Bacillota</taxon>
        <taxon>Bacilli</taxon>
        <taxon>Bacillales</taxon>
        <taxon>Paenibacillaceae</taxon>
        <taxon>Paenibacillus</taxon>
        <taxon>Paenibacillus sonchi group</taxon>
    </lineage>
</organism>
<dbReference type="PROSITE" id="PS50937">
    <property type="entry name" value="HTH_MERR_2"/>
    <property type="match status" value="1"/>
</dbReference>
<keyword evidence="1" id="KW-0238">DNA-binding</keyword>
<proteinExistence type="predicted"/>
<evidence type="ECO:0000313" key="3">
    <source>
        <dbReference type="EMBL" id="CQR51565.1"/>
    </source>
</evidence>
<dbReference type="Pfam" id="PF13411">
    <property type="entry name" value="MerR_1"/>
    <property type="match status" value="1"/>
</dbReference>
<evidence type="ECO:0000256" key="1">
    <source>
        <dbReference type="ARBA" id="ARBA00023125"/>
    </source>
</evidence>
<dbReference type="GO" id="GO:0003700">
    <property type="term" value="F:DNA-binding transcription factor activity"/>
    <property type="evidence" value="ECO:0007669"/>
    <property type="project" value="InterPro"/>
</dbReference>
<gene>
    <name evidence="3" type="ORF">PRIO_0312</name>
</gene>
<dbReference type="AlphaFoldDB" id="A0A0E4H6E8"/>
<dbReference type="SUPFAM" id="SSF46955">
    <property type="entry name" value="Putative DNA-binding domain"/>
    <property type="match status" value="1"/>
</dbReference>
<dbReference type="HOGENOM" id="CLU_060077_8_0_9"/>
<dbReference type="Gene3D" id="1.10.1660.10">
    <property type="match status" value="1"/>
</dbReference>
<dbReference type="PANTHER" id="PTHR30204:SF82">
    <property type="entry name" value="TRANSCRIPTIONAL REGULATOR, MERR FAMILY"/>
    <property type="match status" value="1"/>
</dbReference>
<dbReference type="InterPro" id="IPR000551">
    <property type="entry name" value="MerR-type_HTH_dom"/>
</dbReference>
<evidence type="ECO:0000313" key="4">
    <source>
        <dbReference type="Proteomes" id="UP000033163"/>
    </source>
</evidence>
<dbReference type="GO" id="GO:0003677">
    <property type="term" value="F:DNA binding"/>
    <property type="evidence" value="ECO:0007669"/>
    <property type="project" value="UniProtKB-KW"/>
</dbReference>